<dbReference type="Proteomes" id="UP001221686">
    <property type="component" value="Unassembled WGS sequence"/>
</dbReference>
<evidence type="ECO:0000256" key="1">
    <source>
        <dbReference type="SAM" id="MobiDB-lite"/>
    </source>
</evidence>
<dbReference type="Pfam" id="PF09346">
    <property type="entry name" value="SMI1_KNR4"/>
    <property type="match status" value="1"/>
</dbReference>
<comment type="caution">
    <text evidence="3">The sequence shown here is derived from an EMBL/GenBank/DDBJ whole genome shotgun (WGS) entry which is preliminary data.</text>
</comment>
<name>A0ABT5E6Z4_9BACT</name>
<dbReference type="InterPro" id="IPR018958">
    <property type="entry name" value="Knr4/Smi1-like_dom"/>
</dbReference>
<feature type="compositionally biased region" description="Basic residues" evidence="1">
    <location>
        <begin position="322"/>
        <end position="337"/>
    </location>
</feature>
<evidence type="ECO:0000259" key="2">
    <source>
        <dbReference type="SMART" id="SM00860"/>
    </source>
</evidence>
<gene>
    <name evidence="3" type="ORF">POL25_32295</name>
</gene>
<feature type="domain" description="Knr4/Smi1-like" evidence="2">
    <location>
        <begin position="30"/>
        <end position="151"/>
    </location>
</feature>
<evidence type="ECO:0000313" key="4">
    <source>
        <dbReference type="Proteomes" id="UP001221686"/>
    </source>
</evidence>
<sequence length="378" mass="40463">MSADPAEFTQFFLDLLDLCAVIPGARVPPGASDPELAALEAELEYPLPADLRTALSLCDGLEAPELAGPGSDAGLLSVAGIRERWRSLRELDGAADRRLLPIADDNGVLRYLVLIPGSKHFGAVATWDSDGDAWGVVRGKPVASLRALLEKALPKLQKKLPKGLPIIPGFARGAAPDPDTLAGIIAGLQASLKRHQPIDDRLQLFARDPALLTAILDALLRAGAPLLALAEHHPHVAQVAARLDAGLLLAALTRYEPVATPHEPRLLLDWSAHLDDITAALVARSAPRSRRAETPPRRSAPSASPRARRHASPEPGEGGRCTGRRRRAVAGHKRFRSNSRTQRFPPLDDMAPGALKWPSSCPRGPKGCSPESLRSRIK</sequence>
<proteinExistence type="predicted"/>
<organism evidence="3 4">
    <name type="scientific">Nannocystis bainbridge</name>
    <dbReference type="NCBI Taxonomy" id="2995303"/>
    <lineage>
        <taxon>Bacteria</taxon>
        <taxon>Pseudomonadati</taxon>
        <taxon>Myxococcota</taxon>
        <taxon>Polyangia</taxon>
        <taxon>Nannocystales</taxon>
        <taxon>Nannocystaceae</taxon>
        <taxon>Nannocystis</taxon>
    </lineage>
</organism>
<dbReference type="InterPro" id="IPR037883">
    <property type="entry name" value="Knr4/Smi1-like_sf"/>
</dbReference>
<dbReference type="RefSeq" id="WP_272090136.1">
    <property type="nucleotide sequence ID" value="NZ_JAQNDL010000003.1"/>
</dbReference>
<dbReference type="SMART" id="SM00860">
    <property type="entry name" value="SMI1_KNR4"/>
    <property type="match status" value="1"/>
</dbReference>
<feature type="region of interest" description="Disordered" evidence="1">
    <location>
        <begin position="284"/>
        <end position="378"/>
    </location>
</feature>
<accession>A0ABT5E6Z4</accession>
<evidence type="ECO:0000313" key="3">
    <source>
        <dbReference type="EMBL" id="MDC0721634.1"/>
    </source>
</evidence>
<dbReference type="EMBL" id="JAQNDL010000003">
    <property type="protein sequence ID" value="MDC0721634.1"/>
    <property type="molecule type" value="Genomic_DNA"/>
</dbReference>
<protein>
    <submittedName>
        <fullName evidence="3">SMI1/KNR4 family protein</fullName>
    </submittedName>
</protein>
<keyword evidence="4" id="KW-1185">Reference proteome</keyword>
<reference evidence="3 4" key="1">
    <citation type="submission" date="2022-11" db="EMBL/GenBank/DDBJ databases">
        <title>Minimal conservation of predation-associated metabolite biosynthetic gene clusters underscores biosynthetic potential of Myxococcota including descriptions for ten novel species: Archangium lansinium sp. nov., Myxococcus landrumus sp. nov., Nannocystis bai.</title>
        <authorList>
            <person name="Ahearne A."/>
            <person name="Stevens C."/>
            <person name="Dowd S."/>
        </authorList>
    </citation>
    <scope>NUCLEOTIDE SEQUENCE [LARGE SCALE GENOMIC DNA]</scope>
    <source>
        <strain evidence="3 4">BB15-2</strain>
    </source>
</reference>
<dbReference type="SUPFAM" id="SSF160631">
    <property type="entry name" value="SMI1/KNR4-like"/>
    <property type="match status" value="1"/>
</dbReference>